<name>A0A0K2SYQ8_LEPSM</name>
<dbReference type="EMBL" id="HACA01001538">
    <property type="protein sequence ID" value="CDW18899.1"/>
    <property type="molecule type" value="Transcribed_RNA"/>
</dbReference>
<accession>A0A0K2SYQ8</accession>
<reference evidence="1" key="1">
    <citation type="submission" date="2014-05" db="EMBL/GenBank/DDBJ databases">
        <authorList>
            <person name="Chronopoulou M."/>
        </authorList>
    </citation>
    <scope>NUCLEOTIDE SEQUENCE</scope>
    <source>
        <tissue evidence="1">Whole organism</tissue>
    </source>
</reference>
<dbReference type="AlphaFoldDB" id="A0A0K2SYQ8"/>
<organism evidence="1">
    <name type="scientific">Lepeophtheirus salmonis</name>
    <name type="common">Salmon louse</name>
    <name type="synonym">Caligus salmonis</name>
    <dbReference type="NCBI Taxonomy" id="72036"/>
    <lineage>
        <taxon>Eukaryota</taxon>
        <taxon>Metazoa</taxon>
        <taxon>Ecdysozoa</taxon>
        <taxon>Arthropoda</taxon>
        <taxon>Crustacea</taxon>
        <taxon>Multicrustacea</taxon>
        <taxon>Hexanauplia</taxon>
        <taxon>Copepoda</taxon>
        <taxon>Siphonostomatoida</taxon>
        <taxon>Caligidae</taxon>
        <taxon>Lepeophtheirus</taxon>
    </lineage>
</organism>
<protein>
    <submittedName>
        <fullName evidence="1">Uncharacterized protein</fullName>
    </submittedName>
</protein>
<proteinExistence type="predicted"/>
<sequence length="73" mass="8625">MYVTEKDFMNERTGTNSFRNQRRRLKADSIPTIFSDVLGFQKVPEGPTKLDSSAIRFERDKSRLNNQIRQFLK</sequence>
<evidence type="ECO:0000313" key="1">
    <source>
        <dbReference type="EMBL" id="CDW18899.1"/>
    </source>
</evidence>